<keyword evidence="1" id="KW-0472">Membrane</keyword>
<dbReference type="EMBL" id="PSZO01000002">
    <property type="protein sequence ID" value="TCG11885.1"/>
    <property type="molecule type" value="Genomic_DNA"/>
</dbReference>
<feature type="transmembrane region" description="Helical" evidence="1">
    <location>
        <begin position="170"/>
        <end position="190"/>
    </location>
</feature>
<feature type="transmembrane region" description="Helical" evidence="1">
    <location>
        <begin position="12"/>
        <end position="39"/>
    </location>
</feature>
<dbReference type="RefSeq" id="WP_131598334.1">
    <property type="nucleotide sequence ID" value="NZ_CBDBYK010000005.1"/>
</dbReference>
<feature type="transmembrane region" description="Helical" evidence="1">
    <location>
        <begin position="237"/>
        <end position="261"/>
    </location>
</feature>
<evidence type="ECO:0000313" key="3">
    <source>
        <dbReference type="Proteomes" id="UP000294192"/>
    </source>
</evidence>
<feature type="transmembrane region" description="Helical" evidence="1">
    <location>
        <begin position="130"/>
        <end position="149"/>
    </location>
</feature>
<feature type="transmembrane region" description="Helical" evidence="1">
    <location>
        <begin position="95"/>
        <end position="118"/>
    </location>
</feature>
<name>A0A4R0XVS1_9MOLU</name>
<accession>A0A4R0XVS1</accession>
<comment type="caution">
    <text evidence="2">The sequence shown here is derived from an EMBL/GenBank/DDBJ whole genome shotgun (WGS) entry which is preliminary data.</text>
</comment>
<dbReference type="Proteomes" id="UP000294192">
    <property type="component" value="Unassembled WGS sequence"/>
</dbReference>
<protein>
    <submittedName>
        <fullName evidence="2">Uncharacterized protein</fullName>
    </submittedName>
</protein>
<dbReference type="OrthoDB" id="400065at2"/>
<keyword evidence="1" id="KW-0812">Transmembrane</keyword>
<sequence length="276" mass="31969">MFDKLKINKGILIFATFSFVFLILSIISDTVQSLNWTVFSYYKNNDISKMHVPIEHVSWISIFYFTFQTNLIVFIFLLLRGLGIIKPKEKLSHKLFQLITVVNITITMCVYWTVLAPFSSIWTHGGFPGVFKRVVTILVHFVAPVFMIITYHIDKLKKGENGVILNKKHIFYILIYPILWIVMAIIVYYASREANTYTLMQNPVDNTWFLSKDANGTIHRKIGVAIYFFLNFDEVKIYITISIIIGITLLFLAFGSLFISLSNPNSRINSLKIKRK</sequence>
<keyword evidence="3" id="KW-1185">Reference proteome</keyword>
<keyword evidence="1" id="KW-1133">Transmembrane helix</keyword>
<dbReference type="AlphaFoldDB" id="A0A4R0XVS1"/>
<organism evidence="2 3">
    <name type="scientific">Mycoplasma marinum</name>
    <dbReference type="NCBI Taxonomy" id="1937190"/>
    <lineage>
        <taxon>Bacteria</taxon>
        <taxon>Bacillati</taxon>
        <taxon>Mycoplasmatota</taxon>
        <taxon>Mollicutes</taxon>
        <taxon>Mycoplasmataceae</taxon>
        <taxon>Mycoplasma</taxon>
    </lineage>
</organism>
<feature type="transmembrane region" description="Helical" evidence="1">
    <location>
        <begin position="59"/>
        <end position="83"/>
    </location>
</feature>
<evidence type="ECO:0000256" key="1">
    <source>
        <dbReference type="SAM" id="Phobius"/>
    </source>
</evidence>
<proteinExistence type="predicted"/>
<evidence type="ECO:0000313" key="2">
    <source>
        <dbReference type="EMBL" id="TCG11885.1"/>
    </source>
</evidence>
<gene>
    <name evidence="2" type="ORF">C4B24_00620</name>
</gene>
<reference evidence="2 3" key="1">
    <citation type="submission" date="2018-02" db="EMBL/GenBank/DDBJ databases">
        <title>Mycoplasma marinum and Mycoplasma todarodis sp. nov., moderately halophilic and psychrotolerant mycoplasmas isolated from cephalopods.</title>
        <authorList>
            <person name="Viver T."/>
        </authorList>
    </citation>
    <scope>NUCLEOTIDE SEQUENCE [LARGE SCALE GENOMIC DNA]</scope>
    <source>
        <strain evidence="2 3">PE</strain>
    </source>
</reference>